<sequence>MGQGPAGLPGALSLPGVLSLPGALPAGPPLLLDAGHTVPPGGDALSLDCWEVREYNSSEWCHFVRSNPDCRIDGGFLDYLDGVFCVFPPRLLPLAVTLYALWLLYLFIILGVTAEKFFCPNLSAISTNLKLSHNVAVSLASHRALSQEGCGDRAGEVAMTGSLCVPLVPCQGKPIGRLEWDEWSCAGAGQRCTAPVSPRGGGHQVFSLTSPLHGVTFLAFGNGAPDVFSAVVAFSDPRTAGLAIGAIFGAGVFVTTVVAGGIALVKPFTAASRPFLRDVIFYMVAVFLTFVVLYLGRIRLGEALGYLGLYVFYVLTVVLCTWIHRRQRGDGLAPPGAWEPEMPTDVEEPEPSSTNSGDYGEEYRPLLPSRESSLRILTSALSPLDCRKWRRKPWYWRLFKAFRVPVELVLLLTVPVVDPDKDDLNWKRPLNCLHILTSPLLCVLTLKSGAYGLYQIQGIFPVWALVTLVASALALIIFITTSNEEPPKYHCVFAFLGFLASAMWINAAATELVNILRTLGIIFQLSNTVLGLTLLAWGNSIGDTFSDLTMARQGYPRMAFSACFGGIIFSILSMPGPGCCHLGQELPKFPCLQPRRALCAVGSLERSWDPFQSPSNAGKARSVPTVQGDSEGFGRGRDTASSTPVWGQDPQLWGQDPPCPHSCPSWAGVWAGACRFGILQREGGGAVPRLSGFWVKPLLECSGWHSAQRMLQPCRKEEEGGQRDGLSAVCPS</sequence>
<feature type="domain" description="Sodium/calcium exchanger membrane region" evidence="10">
    <location>
        <begin position="494"/>
        <end position="574"/>
    </location>
</feature>
<dbReference type="Ensembl" id="ENSCPVT00000014395.2">
    <property type="protein sequence ID" value="ENSCPVP00000013773.2"/>
    <property type="gene ID" value="ENSCPVG00000010074.2"/>
</dbReference>
<dbReference type="InterPro" id="IPR044880">
    <property type="entry name" value="NCX_ion-bd_dom_sf"/>
</dbReference>
<evidence type="ECO:0000256" key="4">
    <source>
        <dbReference type="ARBA" id="ARBA00022568"/>
    </source>
</evidence>
<comment type="subcellular location">
    <subcellularLocation>
        <location evidence="1">Membrane</location>
        <topology evidence="1">Multi-pass membrane protein</topology>
    </subcellularLocation>
</comment>
<feature type="region of interest" description="Disordered" evidence="8">
    <location>
        <begin position="612"/>
        <end position="645"/>
    </location>
</feature>
<dbReference type="InterPro" id="IPR051359">
    <property type="entry name" value="CaCA_antiporter"/>
</dbReference>
<evidence type="ECO:0000313" key="11">
    <source>
        <dbReference type="Ensembl" id="ENSCPVP00000013773.2"/>
    </source>
</evidence>
<proteinExistence type="predicted"/>
<keyword evidence="6 9" id="KW-1133">Transmembrane helix</keyword>
<dbReference type="AlphaFoldDB" id="A0A8C3N591"/>
<evidence type="ECO:0000259" key="10">
    <source>
        <dbReference type="Pfam" id="PF01699"/>
    </source>
</evidence>
<dbReference type="GO" id="GO:0005432">
    <property type="term" value="F:calcium:sodium antiporter activity"/>
    <property type="evidence" value="ECO:0007669"/>
    <property type="project" value="TreeGrafter"/>
</dbReference>
<accession>A0A8C3N591</accession>
<dbReference type="GO" id="GO:0016020">
    <property type="term" value="C:membrane"/>
    <property type="evidence" value="ECO:0007669"/>
    <property type="project" value="UniProtKB-SubCell"/>
</dbReference>
<dbReference type="FunFam" id="1.20.1420.30:FF:000023">
    <property type="entry name" value="Mitochondrial sodium/calcium exchanger protein"/>
    <property type="match status" value="1"/>
</dbReference>
<dbReference type="PANTHER" id="PTHR12266:SF0">
    <property type="entry name" value="MITOCHONDRIAL SODIUM_CALCIUM EXCHANGER PROTEIN"/>
    <property type="match status" value="1"/>
</dbReference>
<evidence type="ECO:0000256" key="1">
    <source>
        <dbReference type="ARBA" id="ARBA00004141"/>
    </source>
</evidence>
<feature type="transmembrane region" description="Helical" evidence="9">
    <location>
        <begin position="279"/>
        <end position="296"/>
    </location>
</feature>
<reference evidence="11" key="3">
    <citation type="submission" date="2025-09" db="UniProtKB">
        <authorList>
            <consortium name="Ensembl"/>
        </authorList>
    </citation>
    <scope>IDENTIFICATION</scope>
</reference>
<evidence type="ECO:0000256" key="7">
    <source>
        <dbReference type="ARBA" id="ARBA00023136"/>
    </source>
</evidence>
<keyword evidence="12" id="KW-1185">Reference proteome</keyword>
<feature type="region of interest" description="Disordered" evidence="8">
    <location>
        <begin position="334"/>
        <end position="361"/>
    </location>
</feature>
<evidence type="ECO:0000256" key="8">
    <source>
        <dbReference type="SAM" id="MobiDB-lite"/>
    </source>
</evidence>
<protein>
    <recommendedName>
        <fullName evidence="10">Sodium/calcium exchanger membrane region domain-containing protein</fullName>
    </recommendedName>
</protein>
<dbReference type="PANTHER" id="PTHR12266">
    <property type="entry name" value="NA+/CA2+ K+ INDEPENDENT EXCHANGER"/>
    <property type="match status" value="1"/>
</dbReference>
<keyword evidence="3" id="KW-0050">Antiport</keyword>
<dbReference type="InterPro" id="IPR004837">
    <property type="entry name" value="NaCa_Exmemb"/>
</dbReference>
<reference evidence="11" key="1">
    <citation type="submission" date="2020-02" db="EMBL/GenBank/DDBJ databases">
        <authorList>
            <person name="Enbody D E."/>
            <person name="Pettersson E M."/>
        </authorList>
    </citation>
    <scope>NUCLEOTIDE SEQUENCE [LARGE SCALE GENOMIC DNA]</scope>
</reference>
<keyword evidence="7 9" id="KW-0472">Membrane</keyword>
<keyword evidence="4" id="KW-0406">Ion transport</keyword>
<dbReference type="Proteomes" id="UP000694382">
    <property type="component" value="Chromosome 15"/>
</dbReference>
<feature type="transmembrane region" description="Helical" evidence="9">
    <location>
        <begin position="458"/>
        <end position="479"/>
    </location>
</feature>
<keyword evidence="4" id="KW-0106">Calcium</keyword>
<name>A0A8C3N591_GEOPR</name>
<feature type="domain" description="Sodium/calcium exchanger membrane region" evidence="10">
    <location>
        <begin position="205"/>
        <end position="318"/>
    </location>
</feature>
<feature type="transmembrane region" description="Helical" evidence="9">
    <location>
        <begin position="242"/>
        <end position="264"/>
    </location>
</feature>
<feature type="transmembrane region" description="Helical" evidence="9">
    <location>
        <begin position="91"/>
        <end position="112"/>
    </location>
</feature>
<reference evidence="11" key="2">
    <citation type="submission" date="2025-08" db="UniProtKB">
        <authorList>
            <consortium name="Ensembl"/>
        </authorList>
    </citation>
    <scope>IDENTIFICATION</scope>
</reference>
<evidence type="ECO:0000256" key="9">
    <source>
        <dbReference type="SAM" id="Phobius"/>
    </source>
</evidence>
<keyword evidence="4" id="KW-0109">Calcium transport</keyword>
<feature type="transmembrane region" description="Helical" evidence="9">
    <location>
        <begin position="558"/>
        <end position="576"/>
    </location>
</feature>
<evidence type="ECO:0000256" key="3">
    <source>
        <dbReference type="ARBA" id="ARBA00022449"/>
    </source>
</evidence>
<evidence type="ECO:0000256" key="6">
    <source>
        <dbReference type="ARBA" id="ARBA00022989"/>
    </source>
</evidence>
<evidence type="ECO:0000313" key="12">
    <source>
        <dbReference type="Proteomes" id="UP000694382"/>
    </source>
</evidence>
<feature type="transmembrane region" description="Helical" evidence="9">
    <location>
        <begin position="515"/>
        <end position="537"/>
    </location>
</feature>
<evidence type="ECO:0000256" key="2">
    <source>
        <dbReference type="ARBA" id="ARBA00022448"/>
    </source>
</evidence>
<dbReference type="Gene3D" id="1.20.1420.30">
    <property type="entry name" value="NCX, central ion-binding region"/>
    <property type="match status" value="2"/>
</dbReference>
<evidence type="ECO:0000256" key="5">
    <source>
        <dbReference type="ARBA" id="ARBA00022692"/>
    </source>
</evidence>
<feature type="transmembrane region" description="Helical" evidence="9">
    <location>
        <begin position="491"/>
        <end position="509"/>
    </location>
</feature>
<dbReference type="Pfam" id="PF01699">
    <property type="entry name" value="Na_Ca_ex"/>
    <property type="match status" value="2"/>
</dbReference>
<keyword evidence="2" id="KW-0813">Transport</keyword>
<accession>A0A8U8BZA6</accession>
<dbReference type="GO" id="GO:0006874">
    <property type="term" value="P:intracellular calcium ion homeostasis"/>
    <property type="evidence" value="ECO:0007669"/>
    <property type="project" value="TreeGrafter"/>
</dbReference>
<organism evidence="11 12">
    <name type="scientific">Geospiza parvula</name>
    <name type="common">Small tree-finch</name>
    <name type="synonym">Camarhynchus parvulus</name>
    <dbReference type="NCBI Taxonomy" id="87175"/>
    <lineage>
        <taxon>Eukaryota</taxon>
        <taxon>Metazoa</taxon>
        <taxon>Chordata</taxon>
        <taxon>Craniata</taxon>
        <taxon>Vertebrata</taxon>
        <taxon>Euteleostomi</taxon>
        <taxon>Archelosauria</taxon>
        <taxon>Archosauria</taxon>
        <taxon>Dinosauria</taxon>
        <taxon>Saurischia</taxon>
        <taxon>Theropoda</taxon>
        <taxon>Coelurosauria</taxon>
        <taxon>Aves</taxon>
        <taxon>Neognathae</taxon>
        <taxon>Neoaves</taxon>
        <taxon>Telluraves</taxon>
        <taxon>Australaves</taxon>
        <taxon>Passeriformes</taxon>
        <taxon>Thraupidae</taxon>
        <taxon>Camarhynchus</taxon>
    </lineage>
</organism>
<feature type="transmembrane region" description="Helical" evidence="9">
    <location>
        <begin position="303"/>
        <end position="324"/>
    </location>
</feature>
<keyword evidence="5 9" id="KW-0812">Transmembrane</keyword>
<dbReference type="GO" id="GO:0099093">
    <property type="term" value="P:calcium export from the mitochondrion"/>
    <property type="evidence" value="ECO:0007669"/>
    <property type="project" value="TreeGrafter"/>
</dbReference>